<evidence type="ECO:0000313" key="2">
    <source>
        <dbReference type="Proteomes" id="UP001472978"/>
    </source>
</evidence>
<dbReference type="Proteomes" id="UP001472978">
    <property type="component" value="Unassembled WGS sequence"/>
</dbReference>
<dbReference type="EMBL" id="JBEGCI010000003">
    <property type="protein sequence ID" value="MEQ6887793.1"/>
    <property type="molecule type" value="Genomic_DNA"/>
</dbReference>
<proteinExistence type="predicted"/>
<reference evidence="1 2" key="1">
    <citation type="submission" date="2024-05" db="EMBL/GenBank/DDBJ databases">
        <title>Halomonas sp. CS7 16S ribosomal RNA gene Genome sequencing and assembly.</title>
        <authorList>
            <person name="Yook S."/>
        </authorList>
    </citation>
    <scope>NUCLEOTIDE SEQUENCE [LARGE SCALE GENOMIC DNA]</scope>
    <source>
        <strain evidence="1 2">CS7</strain>
    </source>
</reference>
<dbReference type="RefSeq" id="WP_349757350.1">
    <property type="nucleotide sequence ID" value="NZ_JBEGCI010000003.1"/>
</dbReference>
<protein>
    <submittedName>
        <fullName evidence="1">GDCCVxC domain-containing (Seleno)protein</fullName>
    </submittedName>
</protein>
<keyword evidence="2" id="KW-1185">Reference proteome</keyword>
<evidence type="ECO:0000313" key="1">
    <source>
        <dbReference type="EMBL" id="MEQ6887793.1"/>
    </source>
</evidence>
<dbReference type="InterPro" id="IPR047677">
    <property type="entry name" value="GDCCVxC"/>
</dbReference>
<name>A0ABV1N228_9GAMM</name>
<gene>
    <name evidence="1" type="ORF">ABE957_03750</name>
</gene>
<comment type="caution">
    <text evidence="1">The sequence shown here is derived from an EMBL/GenBank/DDBJ whole genome shotgun (WGS) entry which is preliminary data.</text>
</comment>
<dbReference type="NCBIfam" id="NF041374">
    <property type="entry name" value="GDCCVxC"/>
    <property type="match status" value="1"/>
</dbReference>
<sequence length="72" mass="7891">MTEIVKTSTLTCPECGHRKTETMPTDACQYFYECEQCHRLLMPAAGDCCVFCSYGDVPCPPVQQESGCCGGE</sequence>
<organism evidence="1 2">
    <name type="scientific">Halomonas pelophila</name>
    <dbReference type="NCBI Taxonomy" id="3151122"/>
    <lineage>
        <taxon>Bacteria</taxon>
        <taxon>Pseudomonadati</taxon>
        <taxon>Pseudomonadota</taxon>
        <taxon>Gammaproteobacteria</taxon>
        <taxon>Oceanospirillales</taxon>
        <taxon>Halomonadaceae</taxon>
        <taxon>Halomonas</taxon>
    </lineage>
</organism>
<accession>A0ABV1N228</accession>